<evidence type="ECO:0008006" key="4">
    <source>
        <dbReference type="Google" id="ProtNLM"/>
    </source>
</evidence>
<protein>
    <recommendedName>
        <fullName evidence="4">TonB C-terminal domain-containing protein</fullName>
    </recommendedName>
</protein>
<sequence>MKPLLLTMLMLGSLSVAKAQSATSPAEKPMLLAAPGTAAPLHPNYALGNTGWAFVRLPAPALLDEKSGAVRFAIVVTEAGKITSATPTASTVSAAQEKECQQALLTSSLNRIEAQAAPGTYFYNFRFTIK</sequence>
<keyword evidence="3" id="KW-1185">Reference proteome</keyword>
<accession>A0A4Q5L930</accession>
<feature type="signal peptide" evidence="1">
    <location>
        <begin position="1"/>
        <end position="19"/>
    </location>
</feature>
<dbReference type="Proteomes" id="UP000294155">
    <property type="component" value="Unassembled WGS sequence"/>
</dbReference>
<keyword evidence="1" id="KW-0732">Signal</keyword>
<proteinExistence type="predicted"/>
<dbReference type="AlphaFoldDB" id="A0A4Q5L930"/>
<evidence type="ECO:0000313" key="2">
    <source>
        <dbReference type="EMBL" id="RYU76115.1"/>
    </source>
</evidence>
<name>A0A4Q5L930_9BACT</name>
<comment type="caution">
    <text evidence="2">The sequence shown here is derived from an EMBL/GenBank/DDBJ whole genome shotgun (WGS) entry which is preliminary data.</text>
</comment>
<evidence type="ECO:0000256" key="1">
    <source>
        <dbReference type="SAM" id="SignalP"/>
    </source>
</evidence>
<reference evidence="2 3" key="1">
    <citation type="submission" date="2019-02" db="EMBL/GenBank/DDBJ databases">
        <title>Bacterial novel species isolated from soil.</title>
        <authorList>
            <person name="Jung H.-Y."/>
        </authorList>
    </citation>
    <scope>NUCLEOTIDE SEQUENCE [LARGE SCALE GENOMIC DNA]</scope>
    <source>
        <strain evidence="2 3">1-3-3-3</strain>
    </source>
</reference>
<organism evidence="2 3">
    <name type="scientific">Hymenobacter persicinus</name>
    <dbReference type="NCBI Taxonomy" id="2025506"/>
    <lineage>
        <taxon>Bacteria</taxon>
        <taxon>Pseudomonadati</taxon>
        <taxon>Bacteroidota</taxon>
        <taxon>Cytophagia</taxon>
        <taxon>Cytophagales</taxon>
        <taxon>Hymenobacteraceae</taxon>
        <taxon>Hymenobacter</taxon>
    </lineage>
</organism>
<dbReference type="EMBL" id="SEWE01000059">
    <property type="protein sequence ID" value="RYU76115.1"/>
    <property type="molecule type" value="Genomic_DNA"/>
</dbReference>
<evidence type="ECO:0000313" key="3">
    <source>
        <dbReference type="Proteomes" id="UP000294155"/>
    </source>
</evidence>
<feature type="chain" id="PRO_5020374429" description="TonB C-terminal domain-containing protein" evidence="1">
    <location>
        <begin position="20"/>
        <end position="130"/>
    </location>
</feature>
<gene>
    <name evidence="2" type="ORF">EWM57_18915</name>
</gene>